<evidence type="ECO:0000256" key="2">
    <source>
        <dbReference type="ARBA" id="ARBA00022982"/>
    </source>
</evidence>
<evidence type="ECO:0000313" key="6">
    <source>
        <dbReference type="EMBL" id="MDP4574048.1"/>
    </source>
</evidence>
<comment type="caution">
    <text evidence="6">The sequence shown here is derived from an EMBL/GenBank/DDBJ whole genome shotgun (WGS) entry which is preliminary data.</text>
</comment>
<gene>
    <name evidence="6" type="ORF">Q9K02_02690</name>
</gene>
<dbReference type="SUPFAM" id="SSF52833">
    <property type="entry name" value="Thioredoxin-like"/>
    <property type="match status" value="1"/>
</dbReference>
<keyword evidence="1" id="KW-0813">Transport</keyword>
<dbReference type="PROSITE" id="PS51352">
    <property type="entry name" value="THIOREDOXIN_2"/>
    <property type="match status" value="1"/>
</dbReference>
<feature type="domain" description="Thioredoxin" evidence="5">
    <location>
        <begin position="1"/>
        <end position="113"/>
    </location>
</feature>
<dbReference type="Gene3D" id="3.40.30.10">
    <property type="entry name" value="Glutaredoxin"/>
    <property type="match status" value="1"/>
</dbReference>
<dbReference type="Pfam" id="PF14559">
    <property type="entry name" value="TPR_19"/>
    <property type="match status" value="1"/>
</dbReference>
<organism evidence="6 7">
    <name type="scientific">Qipengyuania profundimaris</name>
    <dbReference type="NCBI Taxonomy" id="3067652"/>
    <lineage>
        <taxon>Bacteria</taxon>
        <taxon>Pseudomonadati</taxon>
        <taxon>Pseudomonadota</taxon>
        <taxon>Alphaproteobacteria</taxon>
        <taxon>Sphingomonadales</taxon>
        <taxon>Erythrobacteraceae</taxon>
        <taxon>Qipengyuania</taxon>
    </lineage>
</organism>
<dbReference type="PANTHER" id="PTHR45663">
    <property type="entry name" value="GEO12009P1"/>
    <property type="match status" value="1"/>
</dbReference>
<evidence type="ECO:0000256" key="1">
    <source>
        <dbReference type="ARBA" id="ARBA00022448"/>
    </source>
</evidence>
<dbReference type="Pfam" id="PF00085">
    <property type="entry name" value="Thioredoxin"/>
    <property type="match status" value="1"/>
</dbReference>
<reference evidence="6 7" key="1">
    <citation type="submission" date="2023-08" db="EMBL/GenBank/DDBJ databases">
        <title>genomic of G39.</title>
        <authorList>
            <person name="Wang Y."/>
        </authorList>
    </citation>
    <scope>NUCLEOTIDE SEQUENCE [LARGE SCALE GENOMIC DNA]</scope>
    <source>
        <strain evidence="6 7">G39</strain>
    </source>
</reference>
<dbReference type="EMBL" id="JAVAIM010000001">
    <property type="protein sequence ID" value="MDP4574048.1"/>
    <property type="molecule type" value="Genomic_DNA"/>
</dbReference>
<keyword evidence="3" id="KW-1015">Disulfide bond</keyword>
<protein>
    <submittedName>
        <fullName evidence="6">Tetratricopeptide repeat protein</fullName>
    </submittedName>
</protein>
<dbReference type="Pfam" id="PF14561">
    <property type="entry name" value="TPR_20"/>
    <property type="match status" value="1"/>
</dbReference>
<dbReference type="Proteomes" id="UP001240639">
    <property type="component" value="Unassembled WGS sequence"/>
</dbReference>
<keyword evidence="7" id="KW-1185">Reference proteome</keyword>
<evidence type="ECO:0000256" key="4">
    <source>
        <dbReference type="ARBA" id="ARBA00023284"/>
    </source>
</evidence>
<dbReference type="PANTHER" id="PTHR45663:SF11">
    <property type="entry name" value="GEO12009P1"/>
    <property type="match status" value="1"/>
</dbReference>
<dbReference type="SUPFAM" id="SSF48452">
    <property type="entry name" value="TPR-like"/>
    <property type="match status" value="1"/>
</dbReference>
<evidence type="ECO:0000313" key="7">
    <source>
        <dbReference type="Proteomes" id="UP001240639"/>
    </source>
</evidence>
<dbReference type="InterPro" id="IPR013766">
    <property type="entry name" value="Thioredoxin_domain"/>
</dbReference>
<accession>A0ABT9HLM2</accession>
<dbReference type="CDD" id="cd02956">
    <property type="entry name" value="ybbN"/>
    <property type="match status" value="1"/>
</dbReference>
<dbReference type="Gene3D" id="1.25.40.10">
    <property type="entry name" value="Tetratricopeptide repeat domain"/>
    <property type="match status" value="2"/>
</dbReference>
<proteinExistence type="predicted"/>
<dbReference type="InterPro" id="IPR017937">
    <property type="entry name" value="Thioredoxin_CS"/>
</dbReference>
<dbReference type="RefSeq" id="WP_305933430.1">
    <property type="nucleotide sequence ID" value="NZ_JAVAIM010000001.1"/>
</dbReference>
<sequence>MGLSIDEQKAVDRFKQDIVEPSMSKLIILDFFAEWCGPCKALAPLLEKVAAEYADKGVELRKIDVDKEQFIAAQFQVQSIPTVYAMFQGQPVADLTNARTESQLKQTLDQILAQIPVQGGDVDGGQPQQQDVTQFVEMAEQVLAEGDAERAAGIFGQVVQMAPDNAAAHAGLVRALVQAGQVESAQSALQAAETNPAVASDPQIEQAKSALELAGNKVDDGELAELKAKAEGGDMQARYDYAEAAFAAGDRDAAADELLAMFETDREWNEGAAKAKLLQIFEAVGLEDPWVVATRRRLSKLLFG</sequence>
<dbReference type="InterPro" id="IPR011990">
    <property type="entry name" value="TPR-like_helical_dom_sf"/>
</dbReference>
<name>A0ABT9HLM2_9SPHN</name>
<evidence type="ECO:0000256" key="3">
    <source>
        <dbReference type="ARBA" id="ARBA00023157"/>
    </source>
</evidence>
<dbReference type="PROSITE" id="PS00194">
    <property type="entry name" value="THIOREDOXIN_1"/>
    <property type="match status" value="1"/>
</dbReference>
<evidence type="ECO:0000259" key="5">
    <source>
        <dbReference type="PROSITE" id="PS51352"/>
    </source>
</evidence>
<keyword evidence="4" id="KW-0676">Redox-active center</keyword>
<keyword evidence="2" id="KW-0249">Electron transport</keyword>
<dbReference type="InterPro" id="IPR036249">
    <property type="entry name" value="Thioredoxin-like_sf"/>
</dbReference>